<dbReference type="HOGENOM" id="CLU_104510_0_0_7"/>
<dbReference type="GO" id="GO:0003676">
    <property type="term" value="F:nucleic acid binding"/>
    <property type="evidence" value="ECO:0007669"/>
    <property type="project" value="InterPro"/>
</dbReference>
<dbReference type="EMBL" id="CP003537">
    <property type="protein sequence ID" value="AGH96639.1"/>
    <property type="molecule type" value="Genomic_DNA"/>
</dbReference>
<evidence type="ECO:0000313" key="4">
    <source>
        <dbReference type="Proteomes" id="UP000012040"/>
    </source>
</evidence>
<dbReference type="InterPro" id="IPR003615">
    <property type="entry name" value="HNH_nuc"/>
</dbReference>
<dbReference type="GO" id="GO:0004519">
    <property type="term" value="F:endonuclease activity"/>
    <property type="evidence" value="ECO:0007669"/>
    <property type="project" value="InterPro"/>
</dbReference>
<dbReference type="KEGG" id="bex:A11Q_2423"/>
<evidence type="ECO:0000259" key="2">
    <source>
        <dbReference type="SMART" id="SM00507"/>
    </source>
</evidence>
<dbReference type="STRING" id="1184267.A11Q_2423"/>
<organism evidence="3 4">
    <name type="scientific">Pseudobdellovibrio exovorus JSS</name>
    <dbReference type="NCBI Taxonomy" id="1184267"/>
    <lineage>
        <taxon>Bacteria</taxon>
        <taxon>Pseudomonadati</taxon>
        <taxon>Bdellovibrionota</taxon>
        <taxon>Bdellovibrionia</taxon>
        <taxon>Bdellovibrionales</taxon>
        <taxon>Pseudobdellovibrionaceae</taxon>
        <taxon>Pseudobdellovibrio</taxon>
    </lineage>
</organism>
<feature type="compositionally biased region" description="Basic and acidic residues" evidence="1">
    <location>
        <begin position="63"/>
        <end position="75"/>
    </location>
</feature>
<gene>
    <name evidence="3" type="ORF">A11Q_2423</name>
</gene>
<dbReference type="Pfam" id="PF01844">
    <property type="entry name" value="HNH"/>
    <property type="match status" value="1"/>
</dbReference>
<feature type="domain" description="HNH nuclease" evidence="2">
    <location>
        <begin position="173"/>
        <end position="224"/>
    </location>
</feature>
<dbReference type="PATRIC" id="fig|1184267.3.peg.2452"/>
<feature type="region of interest" description="Disordered" evidence="1">
    <location>
        <begin position="63"/>
        <end position="83"/>
    </location>
</feature>
<evidence type="ECO:0000313" key="3">
    <source>
        <dbReference type="EMBL" id="AGH96639.1"/>
    </source>
</evidence>
<dbReference type="AlphaFoldDB" id="M4VTV8"/>
<name>M4VTV8_9BACT</name>
<dbReference type="SMART" id="SM00507">
    <property type="entry name" value="HNHc"/>
    <property type="match status" value="1"/>
</dbReference>
<dbReference type="RefSeq" id="WP_015471129.1">
    <property type="nucleotide sequence ID" value="NC_020813.1"/>
</dbReference>
<accession>M4VTV8</accession>
<dbReference type="GO" id="GO:0008270">
    <property type="term" value="F:zinc ion binding"/>
    <property type="evidence" value="ECO:0007669"/>
    <property type="project" value="InterPro"/>
</dbReference>
<evidence type="ECO:0000256" key="1">
    <source>
        <dbReference type="SAM" id="MobiDB-lite"/>
    </source>
</evidence>
<keyword evidence="4" id="KW-1185">Reference proteome</keyword>
<dbReference type="eggNOG" id="COG1403">
    <property type="taxonomic scope" value="Bacteria"/>
</dbReference>
<dbReference type="InterPro" id="IPR002711">
    <property type="entry name" value="HNH"/>
</dbReference>
<sequence>MKPGDIISYSQMCMEEGGGSLQKGMNYRLRGRNTVILMSLQPNAPYADAVLDDGKILIYEGHDINNRRNGPDPKTQDQPMYNPNSKTLTANGKFYEAAKNAVQGEKPELVRVYEKIKAGIWSFNGIFELVDANIVNENNRKVFKFTLHITDKSLDEKSNNIQTLEHNRMIPSQVKLEVWKRDGGKCTTCGSSDNLHYDHILPFSKGGSSLVASNIQLLCARHNLVKSDKIE</sequence>
<dbReference type="Gene3D" id="1.10.30.50">
    <property type="match status" value="1"/>
</dbReference>
<dbReference type="Proteomes" id="UP000012040">
    <property type="component" value="Chromosome"/>
</dbReference>
<protein>
    <recommendedName>
        <fullName evidence="2">HNH nuclease domain-containing protein</fullName>
    </recommendedName>
</protein>
<reference evidence="3 4" key="1">
    <citation type="journal article" date="2013" name="ISME J.">
        <title>By their genes ye shall know them: genomic signatures of predatory bacteria.</title>
        <authorList>
            <person name="Pasternak Z."/>
            <person name="Pietrokovski S."/>
            <person name="Rotem O."/>
            <person name="Gophna U."/>
            <person name="Lurie-Weinberger M.N."/>
            <person name="Jurkevitch E."/>
        </authorList>
    </citation>
    <scope>NUCLEOTIDE SEQUENCE [LARGE SCALE GENOMIC DNA]</scope>
    <source>
        <strain evidence="3 4">JSS</strain>
    </source>
</reference>
<proteinExistence type="predicted"/>